<evidence type="ECO:0000256" key="2">
    <source>
        <dbReference type="SAM" id="SignalP"/>
    </source>
</evidence>
<name>A0A7U3ZRH6_RUNSL</name>
<dbReference type="InterPro" id="IPR025408">
    <property type="entry name" value="DUF4134"/>
</dbReference>
<evidence type="ECO:0000256" key="1">
    <source>
        <dbReference type="SAM" id="Phobius"/>
    </source>
</evidence>
<evidence type="ECO:0000313" key="4">
    <source>
        <dbReference type="Proteomes" id="UP000000493"/>
    </source>
</evidence>
<dbReference type="AlphaFoldDB" id="A0A7U3ZRH6"/>
<feature type="transmembrane region" description="Helical" evidence="1">
    <location>
        <begin position="82"/>
        <end position="104"/>
    </location>
</feature>
<feature type="signal peptide" evidence="2">
    <location>
        <begin position="1"/>
        <end position="23"/>
    </location>
</feature>
<evidence type="ECO:0000313" key="3">
    <source>
        <dbReference type="EMBL" id="AEI52025.1"/>
    </source>
</evidence>
<proteinExistence type="predicted"/>
<dbReference type="Proteomes" id="UP000000493">
    <property type="component" value="Plasmid pRUNSL02"/>
</dbReference>
<feature type="chain" id="PRO_5031007955" evidence="2">
    <location>
        <begin position="24"/>
        <end position="105"/>
    </location>
</feature>
<keyword evidence="3" id="KW-0614">Plasmid</keyword>
<dbReference type="EMBL" id="CP002861">
    <property type="protein sequence ID" value="AEI52025.1"/>
    <property type="molecule type" value="Genomic_DNA"/>
</dbReference>
<gene>
    <name evidence="3" type="ordered locus">Runsl_5888</name>
</gene>
<organism evidence="3 4">
    <name type="scientific">Runella slithyformis (strain ATCC 29530 / DSM 19594 / LMG 11500 / NCIMB 11436 / LSU 4)</name>
    <dbReference type="NCBI Taxonomy" id="761193"/>
    <lineage>
        <taxon>Bacteria</taxon>
        <taxon>Pseudomonadati</taxon>
        <taxon>Bacteroidota</taxon>
        <taxon>Cytophagia</taxon>
        <taxon>Cytophagales</taxon>
        <taxon>Spirosomataceae</taxon>
        <taxon>Runella</taxon>
    </lineage>
</organism>
<keyword evidence="1" id="KW-1133">Transmembrane helix</keyword>
<keyword evidence="4" id="KW-1185">Reference proteome</keyword>
<dbReference type="RefSeq" id="WP_013931207.1">
    <property type="nucleotide sequence ID" value="NC_015704.1"/>
</dbReference>
<dbReference type="Pfam" id="PF13572">
    <property type="entry name" value="DUF4134"/>
    <property type="match status" value="1"/>
</dbReference>
<reference evidence="3 4" key="2">
    <citation type="journal article" date="2012" name="Stand. Genomic Sci.">
        <title>Complete genome sequence of the aquatic bacterium Runella slithyformis type strain (LSU 4(T)).</title>
        <authorList>
            <person name="Copeland A."/>
            <person name="Zhang X."/>
            <person name="Misra M."/>
            <person name="Lapidus A."/>
            <person name="Nolan M."/>
            <person name="Lucas S."/>
            <person name="Deshpande S."/>
            <person name="Cheng J.F."/>
            <person name="Tapia R."/>
            <person name="Goodwin L.A."/>
            <person name="Pitluck S."/>
            <person name="Liolios K."/>
            <person name="Pagani I."/>
            <person name="Ivanova N."/>
            <person name="Mikhailova N."/>
            <person name="Pati A."/>
            <person name="Chen A."/>
            <person name="Palaniappan K."/>
            <person name="Land M."/>
            <person name="Hauser L."/>
            <person name="Pan C."/>
            <person name="Jeffries C.D."/>
            <person name="Detter J.C."/>
            <person name="Brambilla E.M."/>
            <person name="Rohde M."/>
            <person name="Djao O.D."/>
            <person name="Goker M."/>
            <person name="Sikorski J."/>
            <person name="Tindall B.J."/>
            <person name="Woyke T."/>
            <person name="Bristow J."/>
            <person name="Eisen J.A."/>
            <person name="Markowitz V."/>
            <person name="Hugenholtz P."/>
            <person name="Kyrpides N.C."/>
            <person name="Klenk H.P."/>
            <person name="Mavromatis K."/>
        </authorList>
    </citation>
    <scope>NUCLEOTIDE SEQUENCE [LARGE SCALE GENOMIC DNA]</scope>
    <source>
        <strain evidence="4">ATCC 29530 / DSM 19594 / LMG 11500 / NCIMB 11436 / LSU 4</strain>
    </source>
</reference>
<dbReference type="KEGG" id="rsi:Runsl_5888"/>
<sequence>MKRKVHYLWGVALTIATLTQSNAQNAGIQRGAQVIEQQATALQSYFQPVTTIIYVIAAIVGLVGGFRIYSKWQNGDQDTQKAAVGWMGAILFILAIAATLQAVFF</sequence>
<reference evidence="4" key="1">
    <citation type="submission" date="2011-06" db="EMBL/GenBank/DDBJ databases">
        <title>The complete genome of plasmid 2 of Runella slithyformis DSM 19594.</title>
        <authorList>
            <consortium name="US DOE Joint Genome Institute (JGI-PGF)"/>
            <person name="Lucas S."/>
            <person name="Han J."/>
            <person name="Lapidus A."/>
            <person name="Bruce D."/>
            <person name="Goodwin L."/>
            <person name="Pitluck S."/>
            <person name="Peters L."/>
            <person name="Kyrpides N."/>
            <person name="Mavromatis K."/>
            <person name="Ivanova N."/>
            <person name="Ovchinnikova G."/>
            <person name="Zhang X."/>
            <person name="Misra M."/>
            <person name="Detter J.C."/>
            <person name="Tapia R."/>
            <person name="Han C."/>
            <person name="Land M."/>
            <person name="Hauser L."/>
            <person name="Markowitz V."/>
            <person name="Cheng J.-F."/>
            <person name="Hugenholtz P."/>
            <person name="Woyke T."/>
            <person name="Wu D."/>
            <person name="Tindall B."/>
            <person name="Faehrich R."/>
            <person name="Brambilla E."/>
            <person name="Klenk H.-P."/>
            <person name="Eisen J.A."/>
        </authorList>
    </citation>
    <scope>NUCLEOTIDE SEQUENCE [LARGE SCALE GENOMIC DNA]</scope>
    <source>
        <strain evidence="4">ATCC 29530 / DSM 19594 / LMG 11500 / NCIMB 11436 / LSU 4</strain>
        <plasmid evidence="4">pRUNSL02</plasmid>
    </source>
</reference>
<keyword evidence="2" id="KW-0732">Signal</keyword>
<protein>
    <submittedName>
        <fullName evidence="3">Conjugate transposon protein</fullName>
    </submittedName>
</protein>
<keyword evidence="1" id="KW-0812">Transmembrane</keyword>
<feature type="transmembrane region" description="Helical" evidence="1">
    <location>
        <begin position="52"/>
        <end position="70"/>
    </location>
</feature>
<keyword evidence="1" id="KW-0472">Membrane</keyword>
<accession>A0A7U3ZRH6</accession>
<geneLocation type="plasmid" evidence="3 4">
    <name>pRUNSL02</name>
</geneLocation>